<gene>
    <name evidence="2" type="ORF">Pph01_49640</name>
</gene>
<keyword evidence="1" id="KW-0732">Signal</keyword>
<protein>
    <submittedName>
        <fullName evidence="2">Lipase</fullName>
    </submittedName>
</protein>
<dbReference type="EMBL" id="BOOP01000022">
    <property type="protein sequence ID" value="GII39961.1"/>
    <property type="molecule type" value="Genomic_DNA"/>
</dbReference>
<accession>A0A8J3UAS2</accession>
<dbReference type="Gene3D" id="3.40.50.1820">
    <property type="entry name" value="alpha/beta hydrolase"/>
    <property type="match status" value="1"/>
</dbReference>
<dbReference type="AlphaFoldDB" id="A0A8J3UAS2"/>
<dbReference type="PANTHER" id="PTHR34853:SF1">
    <property type="entry name" value="LIPASE 5"/>
    <property type="match status" value="1"/>
</dbReference>
<dbReference type="PANTHER" id="PTHR34853">
    <property type="match status" value="1"/>
</dbReference>
<dbReference type="InterPro" id="IPR005152">
    <property type="entry name" value="Lipase_secreted"/>
</dbReference>
<dbReference type="Proteomes" id="UP000622547">
    <property type="component" value="Unassembled WGS sequence"/>
</dbReference>
<evidence type="ECO:0000313" key="2">
    <source>
        <dbReference type="EMBL" id="GII39961.1"/>
    </source>
</evidence>
<dbReference type="GO" id="GO:0004806">
    <property type="term" value="F:triacylglycerol lipase activity"/>
    <property type="evidence" value="ECO:0007669"/>
    <property type="project" value="InterPro"/>
</dbReference>
<proteinExistence type="predicted"/>
<dbReference type="PIRSF" id="PIRSF029171">
    <property type="entry name" value="Esterase_LipA"/>
    <property type="match status" value="1"/>
</dbReference>
<feature type="chain" id="PRO_5035304620" evidence="1">
    <location>
        <begin position="42"/>
        <end position="428"/>
    </location>
</feature>
<evidence type="ECO:0000256" key="1">
    <source>
        <dbReference type="SAM" id="SignalP"/>
    </source>
</evidence>
<sequence length="428" mass="45872">MITFVPNVGIMRSRLSFTRRLLALACAATLLTVPAATIAMAAASPTAARPQAVAAVPDRGEVVSATGVGRLSSKQVAAYLHKTGFPAPKTVGGVDLYTLVYGTVTVDGKPTTASGVVALPQKRRRDLQTVIYEHGTMATRNDAPSLDGESDGQAIPIAFASAGFAGVAPDYLGLGSGPGFHPYMHAESEATASVDLLRAARTMAARHGQRLNGQVLVTGFSQGGQAAMALGRELQRGADGRLRLTALAPISGPYDVEGAELPAALSGDLDPLSSTFYLAYWIVSMNRLYHFYDTPDQVYRAPYDTTMEKLFDGDHAFEDIAAGLPPNPRELLTEDFLRRLEQPTGTLLQAIRVNDTTCTDWRPRVPVRLYGAKGDGDVAFANAEHCLRDLRAHGADVSLTNVGDVDHNTSAFRSLPLVLRWFQQLQKH</sequence>
<name>A0A8J3UAS2_9ACTN</name>
<dbReference type="GO" id="GO:0016042">
    <property type="term" value="P:lipid catabolic process"/>
    <property type="evidence" value="ECO:0007669"/>
    <property type="project" value="InterPro"/>
</dbReference>
<dbReference type="Gene3D" id="1.10.260.160">
    <property type="match status" value="1"/>
</dbReference>
<reference evidence="2 3" key="1">
    <citation type="submission" date="2021-01" db="EMBL/GenBank/DDBJ databases">
        <title>Whole genome shotgun sequence of Planotetraspora phitsanulokensis NBRC 104273.</title>
        <authorList>
            <person name="Komaki H."/>
            <person name="Tamura T."/>
        </authorList>
    </citation>
    <scope>NUCLEOTIDE SEQUENCE [LARGE SCALE GENOMIC DNA]</scope>
    <source>
        <strain evidence="2 3">NBRC 104273</strain>
    </source>
</reference>
<organism evidence="2 3">
    <name type="scientific">Planotetraspora phitsanulokensis</name>
    <dbReference type="NCBI Taxonomy" id="575192"/>
    <lineage>
        <taxon>Bacteria</taxon>
        <taxon>Bacillati</taxon>
        <taxon>Actinomycetota</taxon>
        <taxon>Actinomycetes</taxon>
        <taxon>Streptosporangiales</taxon>
        <taxon>Streptosporangiaceae</taxon>
        <taxon>Planotetraspora</taxon>
    </lineage>
</organism>
<evidence type="ECO:0000313" key="3">
    <source>
        <dbReference type="Proteomes" id="UP000622547"/>
    </source>
</evidence>
<comment type="caution">
    <text evidence="2">The sequence shown here is derived from an EMBL/GenBank/DDBJ whole genome shotgun (WGS) entry which is preliminary data.</text>
</comment>
<dbReference type="InterPro" id="IPR029058">
    <property type="entry name" value="AB_hydrolase_fold"/>
</dbReference>
<dbReference type="SUPFAM" id="SSF53474">
    <property type="entry name" value="alpha/beta-Hydrolases"/>
    <property type="match status" value="1"/>
</dbReference>
<feature type="signal peptide" evidence="1">
    <location>
        <begin position="1"/>
        <end position="41"/>
    </location>
</feature>
<keyword evidence="3" id="KW-1185">Reference proteome</keyword>